<sequence length="666" mass="76145">MIFTYVEWFIQIGIVGFIVYFVTGRLMGAQVNFIRKVISVAASVILTSVVYWYTYLRFTNFSDESTLHIAMDPSALLWVGCMLLLSMLFYLISELVDPLQLNGSVDNTQQKSWWRRIRNHWRHQKRLRYILKMAVTNGLSRTIKYARQPESQRELAIGLRDTLEKSGGMFIKFGQVLSTRKELFSPVFIDELEKLQHNVDPLAPEKVHHILYNELPYDVSTVFSYIDPTPLAAASIGQVHKAVLHNGERVIIKLLRPEVKEVLRDDLGLLVDFSTWLTSKSAWAESLSFRELAHGFAETIREEMDFSLEVRNMMQMGKSLENNIYHIHVPKVYPQYSAHNILVMEYIDGESVSDAANIFSAHGTNRKDFARDILYSFFEQLLFAGVFHADPHPGNIHVERASGEPVLLDFGSVGRLAVQQQEGLKLFFMGVQQEDADILFDGIVLLVDDIDITKREKMEQSISQVLMRISYLDNIPAEELVGMIFEVVRHYGLKFRSSVAAALRSLVTLEGTLHVIDPTFDFFDEAKAFSAEYMRASITKPFREPMETKKRLEEEFSTLLPQLRKLPRRLDRLVQLVEAGKVTLHHDLFSDPTSANFVRMLFSRIILLAVGVTFGIISVALLAIAQFIDEMYAVYLNTASYMGLFLCAILLVRVSVQALRDEKDTK</sequence>
<dbReference type="Gene3D" id="1.10.510.10">
    <property type="entry name" value="Transferase(Phosphotransferase) domain 1"/>
    <property type="match status" value="1"/>
</dbReference>
<dbReference type="EMBL" id="MATO01000064">
    <property type="protein sequence ID" value="OCS86008.1"/>
    <property type="molecule type" value="Genomic_DNA"/>
</dbReference>
<keyword evidence="2" id="KW-1133">Transmembrane helix</keyword>
<evidence type="ECO:0000313" key="4">
    <source>
        <dbReference type="EMBL" id="OCS86008.1"/>
    </source>
</evidence>
<dbReference type="InterPro" id="IPR004147">
    <property type="entry name" value="ABC1_dom"/>
</dbReference>
<dbReference type="PANTHER" id="PTHR10566">
    <property type="entry name" value="CHAPERONE-ACTIVITY OF BC1 COMPLEX CABC1 -RELATED"/>
    <property type="match status" value="1"/>
</dbReference>
<organism evidence="4 5">
    <name type="scientific">Caryophanon latum</name>
    <dbReference type="NCBI Taxonomy" id="33977"/>
    <lineage>
        <taxon>Bacteria</taxon>
        <taxon>Bacillati</taxon>
        <taxon>Bacillota</taxon>
        <taxon>Bacilli</taxon>
        <taxon>Bacillales</taxon>
        <taxon>Caryophanaceae</taxon>
        <taxon>Caryophanon</taxon>
    </lineage>
</organism>
<name>A0A1C0YFQ1_9BACL</name>
<dbReference type="SUPFAM" id="SSF56112">
    <property type="entry name" value="Protein kinase-like (PK-like)"/>
    <property type="match status" value="1"/>
</dbReference>
<evidence type="ECO:0000256" key="1">
    <source>
        <dbReference type="ARBA" id="ARBA00009670"/>
    </source>
</evidence>
<feature type="transmembrane region" description="Helical" evidence="2">
    <location>
        <begin position="605"/>
        <end position="628"/>
    </location>
</feature>
<evidence type="ECO:0000256" key="2">
    <source>
        <dbReference type="SAM" id="Phobius"/>
    </source>
</evidence>
<proteinExistence type="inferred from homology"/>
<reference evidence="4 5" key="1">
    <citation type="submission" date="2016-07" db="EMBL/GenBank/DDBJ databases">
        <title>Caryophanon latum genome sequencing.</title>
        <authorList>
            <person name="Verma A."/>
            <person name="Pal Y."/>
            <person name="Krishnamurthi S."/>
        </authorList>
    </citation>
    <scope>NUCLEOTIDE SEQUENCE [LARGE SCALE GENOMIC DNA]</scope>
    <source>
        <strain evidence="4 5">DSM 14151</strain>
    </source>
</reference>
<keyword evidence="2" id="KW-0472">Membrane</keyword>
<dbReference type="OrthoDB" id="9795390at2"/>
<dbReference type="InterPro" id="IPR050154">
    <property type="entry name" value="UbiB_kinase"/>
</dbReference>
<dbReference type="CDD" id="cd05121">
    <property type="entry name" value="ABC1_ADCK3-like"/>
    <property type="match status" value="1"/>
</dbReference>
<evidence type="ECO:0000313" key="5">
    <source>
        <dbReference type="Proteomes" id="UP000093482"/>
    </source>
</evidence>
<dbReference type="PANTHER" id="PTHR10566:SF113">
    <property type="entry name" value="PROTEIN ACTIVITY OF BC1 COMPLEX KINASE 7, CHLOROPLASTIC"/>
    <property type="match status" value="1"/>
</dbReference>
<comment type="caution">
    <text evidence="4">The sequence shown here is derived from an EMBL/GenBank/DDBJ whole genome shotgun (WGS) entry which is preliminary data.</text>
</comment>
<feature type="transmembrane region" description="Helical" evidence="2">
    <location>
        <begin position="75"/>
        <end position="92"/>
    </location>
</feature>
<accession>A0A1C0YFQ1</accession>
<feature type="domain" description="ABC1 atypical kinase-like" evidence="3">
    <location>
        <begin position="194"/>
        <end position="437"/>
    </location>
</feature>
<feature type="transmembrane region" description="Helical" evidence="2">
    <location>
        <begin position="37"/>
        <end position="55"/>
    </location>
</feature>
<evidence type="ECO:0000259" key="3">
    <source>
        <dbReference type="Pfam" id="PF03109"/>
    </source>
</evidence>
<dbReference type="Pfam" id="PF03109">
    <property type="entry name" value="ABC1"/>
    <property type="match status" value="1"/>
</dbReference>
<comment type="similarity">
    <text evidence="1">Belongs to the protein kinase superfamily. ADCK protein kinase family.</text>
</comment>
<feature type="transmembrane region" description="Helical" evidence="2">
    <location>
        <begin position="634"/>
        <end position="656"/>
    </location>
</feature>
<protein>
    <submittedName>
        <fullName evidence="4">ABC transporter</fullName>
    </submittedName>
</protein>
<dbReference type="Proteomes" id="UP000093482">
    <property type="component" value="Unassembled WGS sequence"/>
</dbReference>
<gene>
    <name evidence="4" type="ORF">A6K76_14845</name>
</gene>
<dbReference type="InterPro" id="IPR011009">
    <property type="entry name" value="Kinase-like_dom_sf"/>
</dbReference>
<keyword evidence="5" id="KW-1185">Reference proteome</keyword>
<dbReference type="AlphaFoldDB" id="A0A1C0YFQ1"/>
<keyword evidence="2" id="KW-0812">Transmembrane</keyword>
<feature type="transmembrane region" description="Helical" evidence="2">
    <location>
        <begin position="6"/>
        <end position="25"/>
    </location>
</feature>